<dbReference type="Proteomes" id="UP000002931">
    <property type="component" value="Unassembled WGS sequence"/>
</dbReference>
<dbReference type="eggNOG" id="COG0664">
    <property type="taxonomic scope" value="Bacteria"/>
</dbReference>
<reference evidence="2 3" key="1">
    <citation type="journal article" date="2010" name="J. Bacteriol.">
        <title>Genome sequences of Pelagibaca bermudensis HTCC2601T and Maritimibacter alkaliphilus HTCC2654T, the type strains of two marine Roseobacter genera.</title>
        <authorList>
            <person name="Thrash J.C."/>
            <person name="Cho J.C."/>
            <person name="Ferriera S."/>
            <person name="Johnson J."/>
            <person name="Vergin K.L."/>
            <person name="Giovannoni S.J."/>
        </authorList>
    </citation>
    <scope>NUCLEOTIDE SEQUENCE [LARGE SCALE GENOMIC DNA]</scope>
    <source>
        <strain evidence="2 3">HTCC2654</strain>
    </source>
</reference>
<dbReference type="SMART" id="SM00100">
    <property type="entry name" value="cNMP"/>
    <property type="match status" value="1"/>
</dbReference>
<dbReference type="InterPro" id="IPR014710">
    <property type="entry name" value="RmlC-like_jellyroll"/>
</dbReference>
<gene>
    <name evidence="2" type="ORF">RB2654_09619</name>
</gene>
<keyword evidence="3" id="KW-1185">Reference proteome</keyword>
<evidence type="ECO:0000259" key="1">
    <source>
        <dbReference type="PROSITE" id="PS50042"/>
    </source>
</evidence>
<evidence type="ECO:0000313" key="2">
    <source>
        <dbReference type="EMBL" id="EAQ13318.1"/>
    </source>
</evidence>
<dbReference type="Gene3D" id="2.60.120.10">
    <property type="entry name" value="Jelly Rolls"/>
    <property type="match status" value="1"/>
</dbReference>
<dbReference type="InterPro" id="IPR018490">
    <property type="entry name" value="cNMP-bd_dom_sf"/>
</dbReference>
<name>A3VEI0_9RHOB</name>
<dbReference type="Pfam" id="PF00027">
    <property type="entry name" value="cNMP_binding"/>
    <property type="match status" value="1"/>
</dbReference>
<comment type="caution">
    <text evidence="2">The sequence shown here is derived from an EMBL/GenBank/DDBJ whole genome shotgun (WGS) entry which is preliminary data.</text>
</comment>
<dbReference type="CDD" id="cd00038">
    <property type="entry name" value="CAP_ED"/>
    <property type="match status" value="1"/>
</dbReference>
<dbReference type="HOGENOM" id="CLU_075053_4_2_5"/>
<dbReference type="InterPro" id="IPR000595">
    <property type="entry name" value="cNMP-bd_dom"/>
</dbReference>
<dbReference type="SUPFAM" id="SSF51206">
    <property type="entry name" value="cAMP-binding domain-like"/>
    <property type="match status" value="1"/>
</dbReference>
<accession>A3VEI0</accession>
<dbReference type="EMBL" id="AAMT01000005">
    <property type="protein sequence ID" value="EAQ13318.1"/>
    <property type="molecule type" value="Genomic_DNA"/>
</dbReference>
<protein>
    <recommendedName>
        <fullName evidence="1">Cyclic nucleotide-binding domain-containing protein</fullName>
    </recommendedName>
</protein>
<organism evidence="2 3">
    <name type="scientific">Maritimibacter alkaliphilus HTCC2654</name>
    <dbReference type="NCBI Taxonomy" id="314271"/>
    <lineage>
        <taxon>Bacteria</taxon>
        <taxon>Pseudomonadati</taxon>
        <taxon>Pseudomonadota</taxon>
        <taxon>Alphaproteobacteria</taxon>
        <taxon>Rhodobacterales</taxon>
        <taxon>Roseobacteraceae</taxon>
        <taxon>Maritimibacter</taxon>
    </lineage>
</organism>
<dbReference type="AlphaFoldDB" id="A3VEI0"/>
<dbReference type="PROSITE" id="PS50042">
    <property type="entry name" value="CNMP_BINDING_3"/>
    <property type="match status" value="1"/>
</dbReference>
<dbReference type="RefSeq" id="WP_008330924.1">
    <property type="nucleotide sequence ID" value="NZ_CH902578.1"/>
</dbReference>
<dbReference type="STRING" id="314271.RB2654_09619"/>
<sequence length="178" mass="19476">MIDIMFDVLSRLFDDATRDVLGPGEPLFRKGDQVVALYRVTQAAVRLVRVTLEGTALTLQTAKAGDVLAEASLYSAAYHCDAVAGPEGAEVLRIGANVARDRLRADPDLAEHWAARLASAAQTARMRAEIRTIRTVAGRLDAWLSTGNELPPKGQYQDLASEIGTTREALYRELARRR</sequence>
<proteinExistence type="predicted"/>
<dbReference type="OrthoDB" id="571714at2"/>
<feature type="domain" description="Cyclic nucleotide-binding" evidence="1">
    <location>
        <begin position="1"/>
        <end position="91"/>
    </location>
</feature>
<evidence type="ECO:0000313" key="3">
    <source>
        <dbReference type="Proteomes" id="UP000002931"/>
    </source>
</evidence>